<gene>
    <name evidence="1" type="ORF">DAPPUDRAFT_112969</name>
</gene>
<sequence length="299" mass="33830">MQSFLESDFFKLPAGIRCPNCWSFCYATAKSRVKRTTTPTTNNRECLSCAIGCIPTMIQNRKKPINLFVVPPFTSTPINFIITIQRQSRKNTVGAEALQLLRDFISTNKAMPHLSTHVQFIMPPIGSIGSGLASYRDMNRSLKDERETIYSPISDIMFMLTAVMRNEDDKVTLVASQMSSITCKPSNLIQLLEDFKEFKISPKNVSFLLGGFETQEGNLSCNPFSLNGEEMMTIFEKKENLPWVNELKLNCFARMFVDGLVSGRNTTKMLEAFLTPAEIIGIFKKIAIIQEEDEMEIEE</sequence>
<evidence type="ECO:0000313" key="1">
    <source>
        <dbReference type="EMBL" id="EFX70166.1"/>
    </source>
</evidence>
<protein>
    <submittedName>
        <fullName evidence="1">Uncharacterized protein</fullName>
    </submittedName>
</protein>
<dbReference type="AlphaFoldDB" id="E9HDL7"/>
<accession>E9HDL7</accession>
<proteinExistence type="predicted"/>
<organism evidence="1 2">
    <name type="scientific">Daphnia pulex</name>
    <name type="common">Water flea</name>
    <dbReference type="NCBI Taxonomy" id="6669"/>
    <lineage>
        <taxon>Eukaryota</taxon>
        <taxon>Metazoa</taxon>
        <taxon>Ecdysozoa</taxon>
        <taxon>Arthropoda</taxon>
        <taxon>Crustacea</taxon>
        <taxon>Branchiopoda</taxon>
        <taxon>Diplostraca</taxon>
        <taxon>Cladocera</taxon>
        <taxon>Anomopoda</taxon>
        <taxon>Daphniidae</taxon>
        <taxon>Daphnia</taxon>
    </lineage>
</organism>
<name>E9HDL7_DAPPU</name>
<dbReference type="Proteomes" id="UP000000305">
    <property type="component" value="Unassembled WGS sequence"/>
</dbReference>
<dbReference type="EMBL" id="GL732624">
    <property type="protein sequence ID" value="EFX70166.1"/>
    <property type="molecule type" value="Genomic_DNA"/>
</dbReference>
<reference evidence="1 2" key="1">
    <citation type="journal article" date="2011" name="Science">
        <title>The ecoresponsive genome of Daphnia pulex.</title>
        <authorList>
            <person name="Colbourne J.K."/>
            <person name="Pfrender M.E."/>
            <person name="Gilbert D."/>
            <person name="Thomas W.K."/>
            <person name="Tucker A."/>
            <person name="Oakley T.H."/>
            <person name="Tokishita S."/>
            <person name="Aerts A."/>
            <person name="Arnold G.J."/>
            <person name="Basu M.K."/>
            <person name="Bauer D.J."/>
            <person name="Caceres C.E."/>
            <person name="Carmel L."/>
            <person name="Casola C."/>
            <person name="Choi J.H."/>
            <person name="Detter J.C."/>
            <person name="Dong Q."/>
            <person name="Dusheyko S."/>
            <person name="Eads B.D."/>
            <person name="Frohlich T."/>
            <person name="Geiler-Samerotte K.A."/>
            <person name="Gerlach D."/>
            <person name="Hatcher P."/>
            <person name="Jogdeo S."/>
            <person name="Krijgsveld J."/>
            <person name="Kriventseva E.V."/>
            <person name="Kultz D."/>
            <person name="Laforsch C."/>
            <person name="Lindquist E."/>
            <person name="Lopez J."/>
            <person name="Manak J.R."/>
            <person name="Muller J."/>
            <person name="Pangilinan J."/>
            <person name="Patwardhan R.P."/>
            <person name="Pitluck S."/>
            <person name="Pritham E.J."/>
            <person name="Rechtsteiner A."/>
            <person name="Rho M."/>
            <person name="Rogozin I.B."/>
            <person name="Sakarya O."/>
            <person name="Salamov A."/>
            <person name="Schaack S."/>
            <person name="Shapiro H."/>
            <person name="Shiga Y."/>
            <person name="Skalitzky C."/>
            <person name="Smith Z."/>
            <person name="Souvorov A."/>
            <person name="Sung W."/>
            <person name="Tang Z."/>
            <person name="Tsuchiya D."/>
            <person name="Tu H."/>
            <person name="Vos H."/>
            <person name="Wang M."/>
            <person name="Wolf Y.I."/>
            <person name="Yamagata H."/>
            <person name="Yamada T."/>
            <person name="Ye Y."/>
            <person name="Shaw J.R."/>
            <person name="Andrews J."/>
            <person name="Crease T.J."/>
            <person name="Tang H."/>
            <person name="Lucas S.M."/>
            <person name="Robertson H.M."/>
            <person name="Bork P."/>
            <person name="Koonin E.V."/>
            <person name="Zdobnov E.M."/>
            <person name="Grigoriev I.V."/>
            <person name="Lynch M."/>
            <person name="Boore J.L."/>
        </authorList>
    </citation>
    <scope>NUCLEOTIDE SEQUENCE [LARGE SCALE GENOMIC DNA]</scope>
</reference>
<dbReference type="OrthoDB" id="6402319at2759"/>
<evidence type="ECO:0000313" key="2">
    <source>
        <dbReference type="Proteomes" id="UP000000305"/>
    </source>
</evidence>
<dbReference type="HOGENOM" id="CLU_931428_0_0_1"/>
<dbReference type="PhylomeDB" id="E9HDL7"/>
<keyword evidence="2" id="KW-1185">Reference proteome</keyword>
<dbReference type="InParanoid" id="E9HDL7"/>
<dbReference type="KEGG" id="dpx:DAPPUDRAFT_112969"/>